<gene>
    <name evidence="6" type="ORF">DFP72DRAFT_914681</name>
</gene>
<dbReference type="EMBL" id="JACGCI010000066">
    <property type="protein sequence ID" value="KAF6749113.1"/>
    <property type="molecule type" value="Genomic_DNA"/>
</dbReference>
<sequence length="655" mass="73441">MRWNTSRTRVGMRKVTPELLQRALAGSIPDMNDLTRGLAREEVGSSEAIDVIFKFLHSDLVPNLEQRGHDQNEFKASIDRAFKCLAMLNCALHESATDESLREDLIQNLLDNVDGICSWTRFILVIPDVVPSWKGDLLGAHNRNSRTLQSALAISGRVFDAFISSSGFIDLVLQLWFREDENKELLLDIGGPLARSIPSLFNYILQRDEGVDVVVQRVLQRRLVARMASSLTRRARQLSEDPVVAARPSEASKYFYELTAIGAFLLDSENEDVIRTFAAANYLGELCSSLDVLSAKLQRSVPKELYMSFQALFTSAAKARTHVVENWARLIEGGAVSLLARLIPCSQKHPELGLRFPFLSSCTLALSVLHPEVTRALLAIYPSGKIPGLKRCTPGITGQWASAWSDVSNFIEVFRDVQNNEVTICDNPACYRREKRRPEQVASQQCSGCSSVIYCSRECQDEDWRAYHRLECGPAQSDRDARRSACTWYRHSSRQAHMTWTASLLRLIRHPECSKFCTPGFESNELLVNIDCSAGTPQVTLMELKEVEFDDLWEGIRENTTFSQVYLKSRFAAMIDMFKEGSLAPGGRLVDISLRFGNHGRLSLLVVTERIGNAEGEEYKPICSIVRHGYDGSLDLEKGKTYGVQLEIDGTSVVI</sequence>
<accession>A0A8H6HLB3</accession>
<evidence type="ECO:0000256" key="3">
    <source>
        <dbReference type="ARBA" id="ARBA00022833"/>
    </source>
</evidence>
<protein>
    <recommendedName>
        <fullName evidence="5">MYND-type domain-containing protein</fullName>
    </recommendedName>
</protein>
<dbReference type="Gene3D" id="6.10.140.2220">
    <property type="match status" value="1"/>
</dbReference>
<evidence type="ECO:0000313" key="6">
    <source>
        <dbReference type="EMBL" id="KAF6749113.1"/>
    </source>
</evidence>
<evidence type="ECO:0000256" key="1">
    <source>
        <dbReference type="ARBA" id="ARBA00022723"/>
    </source>
</evidence>
<keyword evidence="1" id="KW-0479">Metal-binding</keyword>
<organism evidence="6 7">
    <name type="scientific">Ephemerocybe angulata</name>
    <dbReference type="NCBI Taxonomy" id="980116"/>
    <lineage>
        <taxon>Eukaryota</taxon>
        <taxon>Fungi</taxon>
        <taxon>Dikarya</taxon>
        <taxon>Basidiomycota</taxon>
        <taxon>Agaricomycotina</taxon>
        <taxon>Agaricomycetes</taxon>
        <taxon>Agaricomycetidae</taxon>
        <taxon>Agaricales</taxon>
        <taxon>Agaricineae</taxon>
        <taxon>Psathyrellaceae</taxon>
        <taxon>Ephemerocybe</taxon>
    </lineage>
</organism>
<proteinExistence type="predicted"/>
<dbReference type="PROSITE" id="PS50865">
    <property type="entry name" value="ZF_MYND_2"/>
    <property type="match status" value="1"/>
</dbReference>
<evidence type="ECO:0000259" key="5">
    <source>
        <dbReference type="PROSITE" id="PS50865"/>
    </source>
</evidence>
<dbReference type="GO" id="GO:0008270">
    <property type="term" value="F:zinc ion binding"/>
    <property type="evidence" value="ECO:0007669"/>
    <property type="project" value="UniProtKB-KW"/>
</dbReference>
<comment type="caution">
    <text evidence="6">The sequence shown here is derived from an EMBL/GenBank/DDBJ whole genome shotgun (WGS) entry which is preliminary data.</text>
</comment>
<keyword evidence="3" id="KW-0862">Zinc</keyword>
<keyword evidence="7" id="KW-1185">Reference proteome</keyword>
<dbReference type="OrthoDB" id="3064659at2759"/>
<feature type="domain" description="MYND-type" evidence="5">
    <location>
        <begin position="427"/>
        <end position="472"/>
    </location>
</feature>
<evidence type="ECO:0000256" key="2">
    <source>
        <dbReference type="ARBA" id="ARBA00022771"/>
    </source>
</evidence>
<dbReference type="SUPFAM" id="SSF144232">
    <property type="entry name" value="HIT/MYND zinc finger-like"/>
    <property type="match status" value="1"/>
</dbReference>
<evidence type="ECO:0000313" key="7">
    <source>
        <dbReference type="Proteomes" id="UP000521943"/>
    </source>
</evidence>
<evidence type="ECO:0000256" key="4">
    <source>
        <dbReference type="PROSITE-ProRule" id="PRU00134"/>
    </source>
</evidence>
<name>A0A8H6HLB3_9AGAR</name>
<dbReference type="Proteomes" id="UP000521943">
    <property type="component" value="Unassembled WGS sequence"/>
</dbReference>
<keyword evidence="2 4" id="KW-0863">Zinc-finger</keyword>
<dbReference type="Pfam" id="PF01753">
    <property type="entry name" value="zf-MYND"/>
    <property type="match status" value="1"/>
</dbReference>
<reference evidence="6 7" key="1">
    <citation type="submission" date="2020-07" db="EMBL/GenBank/DDBJ databases">
        <title>Comparative genomics of pyrophilous fungi reveals a link between fire events and developmental genes.</title>
        <authorList>
            <consortium name="DOE Joint Genome Institute"/>
            <person name="Steindorff A.S."/>
            <person name="Carver A."/>
            <person name="Calhoun S."/>
            <person name="Stillman K."/>
            <person name="Liu H."/>
            <person name="Lipzen A."/>
            <person name="Pangilinan J."/>
            <person name="Labutti K."/>
            <person name="Bruns T.D."/>
            <person name="Grigoriev I.V."/>
        </authorList>
    </citation>
    <scope>NUCLEOTIDE SEQUENCE [LARGE SCALE GENOMIC DNA]</scope>
    <source>
        <strain evidence="6 7">CBS 144469</strain>
    </source>
</reference>
<dbReference type="AlphaFoldDB" id="A0A8H6HLB3"/>
<dbReference type="InterPro" id="IPR002893">
    <property type="entry name" value="Znf_MYND"/>
</dbReference>